<dbReference type="GO" id="GO:0016020">
    <property type="term" value="C:membrane"/>
    <property type="evidence" value="ECO:0007669"/>
    <property type="project" value="UniProtKB-SubCell"/>
</dbReference>
<dbReference type="PANTHER" id="PTHR34220:SF7">
    <property type="entry name" value="SENSOR HISTIDINE KINASE YPDA"/>
    <property type="match status" value="1"/>
</dbReference>
<evidence type="ECO:0000313" key="5">
    <source>
        <dbReference type="Proteomes" id="UP000062260"/>
    </source>
</evidence>
<dbReference type="GO" id="GO:0000155">
    <property type="term" value="F:phosphorelay sensor kinase activity"/>
    <property type="evidence" value="ECO:0007669"/>
    <property type="project" value="InterPro"/>
</dbReference>
<dbReference type="OrthoDB" id="9776552at2"/>
<dbReference type="Pfam" id="PF06580">
    <property type="entry name" value="His_kinase"/>
    <property type="match status" value="1"/>
</dbReference>
<dbReference type="STRING" id="128944.AWM75_08360"/>
<dbReference type="InterPro" id="IPR010559">
    <property type="entry name" value="Sig_transdc_His_kin_internal"/>
</dbReference>
<dbReference type="KEGG" id="auh:AWM75_08360"/>
<keyword evidence="2" id="KW-0597">Phosphoprotein</keyword>
<dbReference type="InterPro" id="IPR050640">
    <property type="entry name" value="Bact_2-comp_sensor_kinase"/>
</dbReference>
<dbReference type="InterPro" id="IPR036890">
    <property type="entry name" value="HATPase_C_sf"/>
</dbReference>
<comment type="subcellular location">
    <subcellularLocation>
        <location evidence="1">Membrane</location>
    </subcellularLocation>
</comment>
<keyword evidence="3" id="KW-0808">Transferase</keyword>
<evidence type="ECO:0000313" key="4">
    <source>
        <dbReference type="EMBL" id="AMB99982.1"/>
    </source>
</evidence>
<dbReference type="AlphaFoldDB" id="A0A0X8FNN1"/>
<dbReference type="SUPFAM" id="SSF55874">
    <property type="entry name" value="ATPase domain of HSP90 chaperone/DNA topoisomerase II/histidine kinase"/>
    <property type="match status" value="1"/>
</dbReference>
<evidence type="ECO:0000256" key="1">
    <source>
        <dbReference type="ARBA" id="ARBA00004370"/>
    </source>
</evidence>
<sequence>MQSYREELQQHLVKLVTLSVTIVASIIFLCVMTYFYIDKNTQLKTDTSDLATTYQDRVSAGHQLLADMLAIDADLDRNIYYQFYTSQARHNLDGNFILMDAQGKQLFSNADQSLADTYRQLLVTYPQQSGSLTYYDTRGKCYQLLFQKNHQEIAAYLMPAENIFAKTNLEASSFALQDQYGHFLTQSPAFPDSQSNCKQKFYLKGKQVYLLNHAPLPGDMVLLTATLFMPAMLLFVLALAGLLALILALTSVAAYVAGKMAAYSSQSVDQLVAETRAITDGSQQAITGQYEQEFSYLSQAMNDMLAKIKQLNEDQLTLEIDKLNYERKMLEAQFNPHFLYNTLETIRITSQFDSQVCNQLIKSLTKILRYGLDADMDNASLGEDLDIIDHFLQVNQTRFPNFSYDIKYPAKLADIPVPRLFLLSAIENAIKYGRNFRPDLQIKVLVREHSPGIDFCIWDNGPGFSHQAQVDLAENLKANTGQDGLMNSIKRLRYLYPEAELHLEPSETGSLIIYRIGRR</sequence>
<dbReference type="Gene3D" id="3.30.565.10">
    <property type="entry name" value="Histidine kinase-like ATPase, C-terminal domain"/>
    <property type="match status" value="1"/>
</dbReference>
<dbReference type="PANTHER" id="PTHR34220">
    <property type="entry name" value="SENSOR HISTIDINE KINASE YPDA"/>
    <property type="match status" value="1"/>
</dbReference>
<organism evidence="4 5">
    <name type="scientific">Aerococcus urinaehominis</name>
    <dbReference type="NCBI Taxonomy" id="128944"/>
    <lineage>
        <taxon>Bacteria</taxon>
        <taxon>Bacillati</taxon>
        <taxon>Bacillota</taxon>
        <taxon>Bacilli</taxon>
        <taxon>Lactobacillales</taxon>
        <taxon>Aerococcaceae</taxon>
        <taxon>Aerococcus</taxon>
    </lineage>
</organism>
<keyword evidence="5" id="KW-1185">Reference proteome</keyword>
<evidence type="ECO:0000256" key="3">
    <source>
        <dbReference type="ARBA" id="ARBA00022679"/>
    </source>
</evidence>
<dbReference type="InterPro" id="IPR003660">
    <property type="entry name" value="HAMP_dom"/>
</dbReference>
<accession>A0A0X8FNN1</accession>
<name>A0A0X8FNN1_9LACT</name>
<reference evidence="5" key="2">
    <citation type="submission" date="2016-01" db="EMBL/GenBank/DDBJ databases">
        <title>Six Aerococcus type strain genome sequencing and assembly using PacBio and Illumina Hiseq.</title>
        <authorList>
            <person name="Carkaci D."/>
            <person name="Dargis R."/>
            <person name="Nielsen X.C."/>
            <person name="Skovgaard O."/>
            <person name="Fuursted K."/>
            <person name="Christensen J.J."/>
        </authorList>
    </citation>
    <scope>NUCLEOTIDE SEQUENCE [LARGE SCALE GENOMIC DNA]</scope>
    <source>
        <strain evidence="5">CCUG42038B</strain>
    </source>
</reference>
<protein>
    <submittedName>
        <fullName evidence="4">Uncharacterized protein</fullName>
    </submittedName>
</protein>
<dbReference type="Proteomes" id="UP000062260">
    <property type="component" value="Chromosome"/>
</dbReference>
<dbReference type="EMBL" id="CP014163">
    <property type="protein sequence ID" value="AMB99982.1"/>
    <property type="molecule type" value="Genomic_DNA"/>
</dbReference>
<reference evidence="4 5" key="1">
    <citation type="journal article" date="2016" name="Genome Announc.">
        <title>Complete Genome Sequences of Aerococcus christensenii CCUG 28831T, Aerococcus sanguinicola CCUG 43001T, Aerococcus urinae CCUG 36881T, Aerococcus urinaeequi CCUG 28094T, Aerococcus urinaehominis CCUG 42038 BT, and Aerococcus viridans CCUG 4311T.</title>
        <authorList>
            <person name="Carkaci D."/>
            <person name="Dargis R."/>
            <person name="Nielsen X.C."/>
            <person name="Skovgaard O."/>
            <person name="Fuursted K."/>
            <person name="Christensen J.J."/>
        </authorList>
    </citation>
    <scope>NUCLEOTIDE SEQUENCE [LARGE SCALE GENOMIC DNA]</scope>
    <source>
        <strain evidence="4 5">CCUG42038B</strain>
    </source>
</reference>
<gene>
    <name evidence="4" type="ORF">AWM75_08360</name>
</gene>
<proteinExistence type="predicted"/>
<evidence type="ECO:0000256" key="2">
    <source>
        <dbReference type="ARBA" id="ARBA00022553"/>
    </source>
</evidence>
<dbReference type="PROSITE" id="PS50885">
    <property type="entry name" value="HAMP"/>
    <property type="match status" value="1"/>
</dbReference>
<dbReference type="RefSeq" id="WP_067980757.1">
    <property type="nucleotide sequence ID" value="NZ_CP014163.1"/>
</dbReference>